<dbReference type="SUPFAM" id="SSF52777">
    <property type="entry name" value="CoA-dependent acyltransferases"/>
    <property type="match status" value="1"/>
</dbReference>
<dbReference type="EMBL" id="BMFY01000003">
    <property type="protein sequence ID" value="GGA07949.1"/>
    <property type="molecule type" value="Genomic_DNA"/>
</dbReference>
<evidence type="ECO:0000256" key="1">
    <source>
        <dbReference type="SAM" id="MobiDB-lite"/>
    </source>
</evidence>
<feature type="compositionally biased region" description="Low complexity" evidence="1">
    <location>
        <begin position="202"/>
        <end position="214"/>
    </location>
</feature>
<accession>A0A8J2XEE8</accession>
<name>A0A8J2XEE8_9MICO</name>
<proteinExistence type="predicted"/>
<feature type="region of interest" description="Disordered" evidence="1">
    <location>
        <begin position="199"/>
        <end position="231"/>
    </location>
</feature>
<comment type="caution">
    <text evidence="2">The sequence shown here is derived from an EMBL/GenBank/DDBJ whole genome shotgun (WGS) entry which is preliminary data.</text>
</comment>
<keyword evidence="3" id="KW-1185">Reference proteome</keyword>
<reference evidence="2" key="1">
    <citation type="journal article" date="2014" name="Int. J. Syst. Evol. Microbiol.">
        <title>Complete genome sequence of Corynebacterium casei LMG S-19264T (=DSM 44701T), isolated from a smear-ripened cheese.</title>
        <authorList>
            <consortium name="US DOE Joint Genome Institute (JGI-PGF)"/>
            <person name="Walter F."/>
            <person name="Albersmeier A."/>
            <person name="Kalinowski J."/>
            <person name="Ruckert C."/>
        </authorList>
    </citation>
    <scope>NUCLEOTIDE SEQUENCE</scope>
    <source>
        <strain evidence="2">CGMCC 1.12785</strain>
    </source>
</reference>
<gene>
    <name evidence="2" type="ORF">GCM10011333_08440</name>
</gene>
<reference evidence="2" key="2">
    <citation type="submission" date="2020-09" db="EMBL/GenBank/DDBJ databases">
        <authorList>
            <person name="Sun Q."/>
            <person name="Zhou Y."/>
        </authorList>
    </citation>
    <scope>NUCLEOTIDE SEQUENCE</scope>
    <source>
        <strain evidence="2">CGMCC 1.12785</strain>
    </source>
</reference>
<dbReference type="RefSeq" id="WP_188549679.1">
    <property type="nucleotide sequence ID" value="NZ_BMFY01000003.1"/>
</dbReference>
<protein>
    <recommendedName>
        <fullName evidence="4">Alcohol acetyltransferase</fullName>
    </recommendedName>
</protein>
<dbReference type="AlphaFoldDB" id="A0A8J2XEE8"/>
<evidence type="ECO:0008006" key="4">
    <source>
        <dbReference type="Google" id="ProtNLM"/>
    </source>
</evidence>
<evidence type="ECO:0000313" key="2">
    <source>
        <dbReference type="EMBL" id="GGA07949.1"/>
    </source>
</evidence>
<evidence type="ECO:0000313" key="3">
    <source>
        <dbReference type="Proteomes" id="UP000616114"/>
    </source>
</evidence>
<dbReference type="Proteomes" id="UP000616114">
    <property type="component" value="Unassembled WGS sequence"/>
</dbReference>
<sequence>MTRRAWVRLDNASNIFLAARNDIDPKVFRISAELDHEVDPGLLQQALDATYERYRLYHAVLRRGVFWHYLQDSDLRPCVTLEDQHTCAPIYRPDRRELLFRVMHHRRRIILELFHALSDGTGALWFLSDMVEAYVRLRHPRQVPGPGQVPAQNDDPSDAPAAGGPGSASAGNPHTEDLVQTVHELTTDSFTHYFRRRRRQEPAGADADAGARRPAPVPADRPRNPRRKPRTKVYRVTGTRTPDNRPRTVELTMPADQALQLARAEGVSLTMYLTAVFFESIRLSSPGLGRARTLVASVPVNLRQFFPSTSPRNFFAIVRVAHTYDETTPDAADPGPVSRELERRFRPKATPEALEKSLRRLIRFERMPVLRIVPRPVKDVLLRLINWISNRRLTVAVSNLGRVTLPEPADSHVRRMLFHVSAVRPQFCAMSHAGLLTISFTSPFTQTDHIREFARTLTSRGVDVTVAAAQVTEDELKESRR</sequence>
<feature type="compositionally biased region" description="Low complexity" evidence="1">
    <location>
        <begin position="158"/>
        <end position="171"/>
    </location>
</feature>
<organism evidence="2 3">
    <name type="scientific">Sediminivirga luteola</name>
    <dbReference type="NCBI Taxonomy" id="1774748"/>
    <lineage>
        <taxon>Bacteria</taxon>
        <taxon>Bacillati</taxon>
        <taxon>Actinomycetota</taxon>
        <taxon>Actinomycetes</taxon>
        <taxon>Micrococcales</taxon>
        <taxon>Brevibacteriaceae</taxon>
        <taxon>Sediminivirga</taxon>
    </lineage>
</organism>
<feature type="region of interest" description="Disordered" evidence="1">
    <location>
        <begin position="142"/>
        <end position="174"/>
    </location>
</feature>